<organism evidence="3 4">
    <name type="scientific">Cyphellophora attinorum</name>
    <dbReference type="NCBI Taxonomy" id="1664694"/>
    <lineage>
        <taxon>Eukaryota</taxon>
        <taxon>Fungi</taxon>
        <taxon>Dikarya</taxon>
        <taxon>Ascomycota</taxon>
        <taxon>Pezizomycotina</taxon>
        <taxon>Eurotiomycetes</taxon>
        <taxon>Chaetothyriomycetidae</taxon>
        <taxon>Chaetothyriales</taxon>
        <taxon>Cyphellophoraceae</taxon>
        <taxon>Cyphellophora</taxon>
    </lineage>
</organism>
<reference evidence="3 4" key="1">
    <citation type="submission" date="2015-06" db="EMBL/GenBank/DDBJ databases">
        <title>Draft genome of the ant-associated black yeast Phialophora attae CBS 131958.</title>
        <authorList>
            <person name="Moreno L.F."/>
            <person name="Stielow B.J."/>
            <person name="de Hoog S."/>
            <person name="Vicente V.A."/>
            <person name="Weiss V.A."/>
            <person name="de Vries M."/>
            <person name="Cruz L.M."/>
            <person name="Souza E.M."/>
        </authorList>
    </citation>
    <scope>NUCLEOTIDE SEQUENCE [LARGE SCALE GENOMIC DNA]</scope>
    <source>
        <strain evidence="3 4">CBS 131958</strain>
    </source>
</reference>
<evidence type="ECO:0000256" key="2">
    <source>
        <dbReference type="SAM" id="Phobius"/>
    </source>
</evidence>
<keyword evidence="2" id="KW-0472">Membrane</keyword>
<feature type="transmembrane region" description="Helical" evidence="2">
    <location>
        <begin position="37"/>
        <end position="57"/>
    </location>
</feature>
<proteinExistence type="predicted"/>
<gene>
    <name evidence="3" type="ORF">AB675_5107</name>
</gene>
<accession>A0A0N1H843</accession>
<feature type="region of interest" description="Disordered" evidence="1">
    <location>
        <begin position="97"/>
        <end position="152"/>
    </location>
</feature>
<dbReference type="RefSeq" id="XP_017999373.1">
    <property type="nucleotide sequence ID" value="XM_018145293.1"/>
</dbReference>
<name>A0A0N1H843_9EURO</name>
<protein>
    <recommendedName>
        <fullName evidence="5">Protein RCR2</fullName>
    </recommendedName>
</protein>
<dbReference type="STRING" id="1664694.A0A0N1H843"/>
<evidence type="ECO:0008006" key="5">
    <source>
        <dbReference type="Google" id="ProtNLM"/>
    </source>
</evidence>
<dbReference type="OrthoDB" id="3556830at2759"/>
<keyword evidence="2" id="KW-1133">Transmembrane helix</keyword>
<dbReference type="Proteomes" id="UP000038010">
    <property type="component" value="Unassembled WGS sequence"/>
</dbReference>
<evidence type="ECO:0000256" key="1">
    <source>
        <dbReference type="SAM" id="MobiDB-lite"/>
    </source>
</evidence>
<evidence type="ECO:0000313" key="3">
    <source>
        <dbReference type="EMBL" id="KPI39410.1"/>
    </source>
</evidence>
<keyword evidence="2" id="KW-0812">Transmembrane</keyword>
<dbReference type="VEuPathDB" id="FungiDB:AB675_5107"/>
<evidence type="ECO:0000313" key="4">
    <source>
        <dbReference type="Proteomes" id="UP000038010"/>
    </source>
</evidence>
<sequence length="152" mass="16549">MPAIDTVLKARDLVARATYCRDRYGRVYQCNSSWYNWGRWVAVGVIIAAALVLFFLCSTPTTQGRPQAILRYRLGSHGWPGAVQSQLSEHSATQLWLPGNNMPNNNTSAPPTYGQQGGYYGGQQNTGAAQDYYSGNRGGDYAPPAGPPPAKH</sequence>
<dbReference type="GeneID" id="28737173"/>
<feature type="compositionally biased region" description="Polar residues" evidence="1">
    <location>
        <begin position="101"/>
        <end position="110"/>
    </location>
</feature>
<comment type="caution">
    <text evidence="3">The sequence shown here is derived from an EMBL/GenBank/DDBJ whole genome shotgun (WGS) entry which is preliminary data.</text>
</comment>
<keyword evidence="4" id="KW-1185">Reference proteome</keyword>
<dbReference type="EMBL" id="LFJN01000015">
    <property type="protein sequence ID" value="KPI39410.1"/>
    <property type="molecule type" value="Genomic_DNA"/>
</dbReference>
<dbReference type="AlphaFoldDB" id="A0A0N1H843"/>